<dbReference type="SMART" id="SM00382">
    <property type="entry name" value="AAA"/>
    <property type="match status" value="1"/>
</dbReference>
<dbReference type="InterPro" id="IPR050093">
    <property type="entry name" value="ABC_SmlMolc_Importer"/>
</dbReference>
<evidence type="ECO:0000313" key="6">
    <source>
        <dbReference type="EMBL" id="MCW5322357.1"/>
    </source>
</evidence>
<dbReference type="Proteomes" id="UP001208935">
    <property type="component" value="Unassembled WGS sequence"/>
</dbReference>
<keyword evidence="4 6" id="KW-0067">ATP-binding</keyword>
<keyword evidence="2" id="KW-1003">Cell membrane</keyword>
<protein>
    <submittedName>
        <fullName evidence="6">ABC transporter ATP-binding protein</fullName>
    </submittedName>
</protein>
<dbReference type="SUPFAM" id="SSF52540">
    <property type="entry name" value="P-loop containing nucleoside triphosphate hydrolases"/>
    <property type="match status" value="1"/>
</dbReference>
<proteinExistence type="predicted"/>
<dbReference type="PROSITE" id="PS00211">
    <property type="entry name" value="ABC_TRANSPORTER_1"/>
    <property type="match status" value="1"/>
</dbReference>
<dbReference type="Gene3D" id="3.40.50.300">
    <property type="entry name" value="P-loop containing nucleotide triphosphate hydrolases"/>
    <property type="match status" value="1"/>
</dbReference>
<dbReference type="Pfam" id="PF00005">
    <property type="entry name" value="ABC_tran"/>
    <property type="match status" value="1"/>
</dbReference>
<accession>A0ABT3KWI2</accession>
<dbReference type="GO" id="GO:0005524">
    <property type="term" value="F:ATP binding"/>
    <property type="evidence" value="ECO:0007669"/>
    <property type="project" value="UniProtKB-KW"/>
</dbReference>
<gene>
    <name evidence="6" type="ORF">D5039_14710</name>
</gene>
<dbReference type="PANTHER" id="PTHR42781">
    <property type="entry name" value="SPERMIDINE/PUTRESCINE IMPORT ATP-BINDING PROTEIN POTA"/>
    <property type="match status" value="1"/>
</dbReference>
<name>A0ABT3KWI2_9BURK</name>
<dbReference type="PANTHER" id="PTHR42781:SF4">
    <property type="entry name" value="SPERMIDINE_PUTRESCINE IMPORT ATP-BINDING PROTEIN POTA"/>
    <property type="match status" value="1"/>
</dbReference>
<organism evidence="6 7">
    <name type="scientific">Verminephrobacter aporrectodeae subsp. tuberculatae</name>
    <dbReference type="NCBI Taxonomy" id="1110392"/>
    <lineage>
        <taxon>Bacteria</taxon>
        <taxon>Pseudomonadati</taxon>
        <taxon>Pseudomonadota</taxon>
        <taxon>Betaproteobacteria</taxon>
        <taxon>Burkholderiales</taxon>
        <taxon>Comamonadaceae</taxon>
        <taxon>Verminephrobacter</taxon>
    </lineage>
</organism>
<dbReference type="InterPro" id="IPR017871">
    <property type="entry name" value="ABC_transporter-like_CS"/>
</dbReference>
<keyword evidence="2" id="KW-0472">Membrane</keyword>
<dbReference type="PROSITE" id="PS50893">
    <property type="entry name" value="ABC_TRANSPORTER_2"/>
    <property type="match status" value="1"/>
</dbReference>
<feature type="domain" description="ABC transporter" evidence="5">
    <location>
        <begin position="21"/>
        <end position="255"/>
    </location>
</feature>
<sequence>MLGSTLVRAPVVEGRAVTAALHLHAVGKSFGRVAALRAVTLAVDPGEYITILGPSGSGKSTLLRLIAGFDRPDTGRVEVLGQDLAGRSAHERGVGFVFQSFALFPHLSVFENLAFGLRYRRHAPVIDAAQVGREVDAALALVGLSGLGARSVAQISGGQKQRVALARCLVGKPRVVLLDEPLGALDANLRDQMALELTRIQRQLGGTFLHVTGNEQEALALGSRVAVLDQGALVQIDMPRRLFERPASSQVARLLNCFNPLSGQAAGGRLAGPAFDVPLPDVAAQWHGAALCMVRRDRVQVDADQPGNGGRGDGDPRRAHITGTYLASEYAGSRVLAIFRTGAGAHFEVEYHLSHRRPPAFVAGRRYALRWQAAETLAYAA</sequence>
<dbReference type="InterPro" id="IPR003439">
    <property type="entry name" value="ABC_transporter-like_ATP-bd"/>
</dbReference>
<keyword evidence="7" id="KW-1185">Reference proteome</keyword>
<dbReference type="InterPro" id="IPR027417">
    <property type="entry name" value="P-loop_NTPase"/>
</dbReference>
<keyword evidence="1" id="KW-0813">Transport</keyword>
<evidence type="ECO:0000256" key="3">
    <source>
        <dbReference type="ARBA" id="ARBA00022741"/>
    </source>
</evidence>
<comment type="caution">
    <text evidence="6">The sequence shown here is derived from an EMBL/GenBank/DDBJ whole genome shotgun (WGS) entry which is preliminary data.</text>
</comment>
<dbReference type="EMBL" id="QZCW01000002">
    <property type="protein sequence ID" value="MCW5322357.1"/>
    <property type="molecule type" value="Genomic_DNA"/>
</dbReference>
<dbReference type="RefSeq" id="WP_265282634.1">
    <property type="nucleotide sequence ID" value="NZ_QZCW01000002.1"/>
</dbReference>
<evidence type="ECO:0000259" key="5">
    <source>
        <dbReference type="PROSITE" id="PS50893"/>
    </source>
</evidence>
<dbReference type="InterPro" id="IPR003593">
    <property type="entry name" value="AAA+_ATPase"/>
</dbReference>
<evidence type="ECO:0000256" key="4">
    <source>
        <dbReference type="ARBA" id="ARBA00022840"/>
    </source>
</evidence>
<evidence type="ECO:0000256" key="1">
    <source>
        <dbReference type="ARBA" id="ARBA00022448"/>
    </source>
</evidence>
<reference evidence="7" key="1">
    <citation type="submission" date="2023-07" db="EMBL/GenBank/DDBJ databases">
        <title>Verminephrobacter genomes.</title>
        <authorList>
            <person name="Lund M.B."/>
        </authorList>
    </citation>
    <scope>NUCLEOTIDE SEQUENCE [LARGE SCALE GENOMIC DNA]</scope>
    <source>
        <strain evidence="7">AtM5-05</strain>
    </source>
</reference>
<keyword evidence="3" id="KW-0547">Nucleotide-binding</keyword>
<evidence type="ECO:0000313" key="7">
    <source>
        <dbReference type="Proteomes" id="UP001208935"/>
    </source>
</evidence>
<evidence type="ECO:0000256" key="2">
    <source>
        <dbReference type="ARBA" id="ARBA00022475"/>
    </source>
</evidence>